<feature type="signal peptide" evidence="2">
    <location>
        <begin position="1"/>
        <end position="20"/>
    </location>
</feature>
<keyword evidence="4" id="KW-1185">Reference proteome</keyword>
<gene>
    <name evidence="3" type="ORF">CONCODRAFT_72350</name>
</gene>
<feature type="chain" id="PRO_5007294340" evidence="2">
    <location>
        <begin position="21"/>
        <end position="364"/>
    </location>
</feature>
<dbReference type="EMBL" id="KQ964584">
    <property type="protein sequence ID" value="KXN68284.1"/>
    <property type="molecule type" value="Genomic_DNA"/>
</dbReference>
<reference evidence="3 4" key="1">
    <citation type="journal article" date="2015" name="Genome Biol. Evol.">
        <title>Phylogenomic analyses indicate that early fungi evolved digesting cell walls of algal ancestors of land plants.</title>
        <authorList>
            <person name="Chang Y."/>
            <person name="Wang S."/>
            <person name="Sekimoto S."/>
            <person name="Aerts A.L."/>
            <person name="Choi C."/>
            <person name="Clum A."/>
            <person name="LaButti K.M."/>
            <person name="Lindquist E.A."/>
            <person name="Yee Ngan C."/>
            <person name="Ohm R.A."/>
            <person name="Salamov A.A."/>
            <person name="Grigoriev I.V."/>
            <person name="Spatafora J.W."/>
            <person name="Berbee M.L."/>
        </authorList>
    </citation>
    <scope>NUCLEOTIDE SEQUENCE [LARGE SCALE GENOMIC DNA]</scope>
    <source>
        <strain evidence="3 4">NRRL 28638</strain>
    </source>
</reference>
<feature type="compositionally biased region" description="Basic and acidic residues" evidence="1">
    <location>
        <begin position="204"/>
        <end position="239"/>
    </location>
</feature>
<dbReference type="Proteomes" id="UP000070444">
    <property type="component" value="Unassembled WGS sequence"/>
</dbReference>
<proteinExistence type="predicted"/>
<accession>A0A137P086</accession>
<keyword evidence="2" id="KW-0732">Signal</keyword>
<evidence type="ECO:0000256" key="1">
    <source>
        <dbReference type="SAM" id="MobiDB-lite"/>
    </source>
</evidence>
<evidence type="ECO:0000313" key="3">
    <source>
        <dbReference type="EMBL" id="KXN68284.1"/>
    </source>
</evidence>
<name>A0A137P086_CONC2</name>
<feature type="compositionally biased region" description="Basic and acidic residues" evidence="1">
    <location>
        <begin position="176"/>
        <end position="196"/>
    </location>
</feature>
<evidence type="ECO:0000256" key="2">
    <source>
        <dbReference type="SAM" id="SignalP"/>
    </source>
</evidence>
<dbReference type="AlphaFoldDB" id="A0A137P086"/>
<evidence type="ECO:0000313" key="4">
    <source>
        <dbReference type="Proteomes" id="UP000070444"/>
    </source>
</evidence>
<organism evidence="3 4">
    <name type="scientific">Conidiobolus coronatus (strain ATCC 28846 / CBS 209.66 / NRRL 28638)</name>
    <name type="common">Delacroixia coronata</name>
    <dbReference type="NCBI Taxonomy" id="796925"/>
    <lineage>
        <taxon>Eukaryota</taxon>
        <taxon>Fungi</taxon>
        <taxon>Fungi incertae sedis</taxon>
        <taxon>Zoopagomycota</taxon>
        <taxon>Entomophthoromycotina</taxon>
        <taxon>Entomophthoromycetes</taxon>
        <taxon>Entomophthorales</taxon>
        <taxon>Ancylistaceae</taxon>
        <taxon>Conidiobolus</taxon>
    </lineage>
</organism>
<sequence>MYINSNLLLLGTLLLLSVEGFPIEPSSADMVGKLDELFAAADEIAHEELDEIEYGALLPATSRSPELRSELHNDEYDNDLLSLKNLASSENIKIRDDERFLSEIKGGPNSRLLIDKKSGKSLIDALKSSNPSSSERNTDIEENYDDLVLDAIRKHHKTSKIKDDKDSTLYKKERVDKNSKSLDKTNYDDLPSHKSDSILSSKINFHDDDLKKSGSKMESENMLTKDKKPVEISEGESKKYIPNSEAPKNTEKRKLPAELGEEPTAHADNSKKESNEVDYVKQLEQLTHVANNFIESKDFKSLASEMLKGKVDKLINEKGEAYLDLAKKRIDSYVPTIVEDVQQNIEDLEIGAAAGVAAKYMNLF</sequence>
<feature type="compositionally biased region" description="Basic and acidic residues" evidence="1">
    <location>
        <begin position="263"/>
        <end position="274"/>
    </location>
</feature>
<protein>
    <submittedName>
        <fullName evidence="3">Uncharacterized protein</fullName>
    </submittedName>
</protein>
<feature type="region of interest" description="Disordered" evidence="1">
    <location>
        <begin position="176"/>
        <end position="274"/>
    </location>
</feature>